<dbReference type="Proteomes" id="UP000027730">
    <property type="component" value="Unassembled WGS sequence"/>
</dbReference>
<keyword evidence="2" id="KW-1185">Reference proteome</keyword>
<dbReference type="GeneID" id="25412931"/>
<dbReference type="EMBL" id="KL584702">
    <property type="protein sequence ID" value="KEQ78167.1"/>
    <property type="molecule type" value="Genomic_DNA"/>
</dbReference>
<reference evidence="1 2" key="1">
    <citation type="journal article" date="2014" name="BMC Genomics">
        <title>Genome sequencing of four Aureobasidium pullulans varieties: biotechnological potential, stress tolerance, and description of new species.</title>
        <authorList>
            <person name="Gostin Ar C."/>
            <person name="Ohm R.A."/>
            <person name="Kogej T."/>
            <person name="Sonjak S."/>
            <person name="Turk M."/>
            <person name="Zajc J."/>
            <person name="Zalar P."/>
            <person name="Grube M."/>
            <person name="Sun H."/>
            <person name="Han J."/>
            <person name="Sharma A."/>
            <person name="Chiniquy J."/>
            <person name="Ngan C.Y."/>
            <person name="Lipzen A."/>
            <person name="Barry K."/>
            <person name="Grigoriev I.V."/>
            <person name="Gunde-Cimerman N."/>
        </authorList>
    </citation>
    <scope>NUCLEOTIDE SEQUENCE [LARGE SCALE GENOMIC DNA]</scope>
    <source>
        <strain evidence="1 2">CBS 147.97</strain>
    </source>
</reference>
<dbReference type="HOGENOM" id="CLU_2263230_0_0_1"/>
<dbReference type="AlphaFoldDB" id="A0A074X823"/>
<protein>
    <submittedName>
        <fullName evidence="1">Uncharacterized protein</fullName>
    </submittedName>
</protein>
<accession>A0A074X823</accession>
<dbReference type="RefSeq" id="XP_013432154.1">
    <property type="nucleotide sequence ID" value="XM_013576700.1"/>
</dbReference>
<proteinExistence type="predicted"/>
<gene>
    <name evidence="1" type="ORF">M436DRAFT_60093</name>
</gene>
<sequence>MKKNRLREKTSAASEWKHAHHTISMLGSYVFASDVLDASLYDTDYAKKIGFTRRGLSNDNPGSIIFSQVCSKLCTKRAELDVIDGQVKDILESSQKGFVLYLG</sequence>
<evidence type="ECO:0000313" key="2">
    <source>
        <dbReference type="Proteomes" id="UP000027730"/>
    </source>
</evidence>
<evidence type="ECO:0000313" key="1">
    <source>
        <dbReference type="EMBL" id="KEQ78167.1"/>
    </source>
</evidence>
<organism evidence="1 2">
    <name type="scientific">Aureobasidium namibiae CBS 147.97</name>
    <dbReference type="NCBI Taxonomy" id="1043004"/>
    <lineage>
        <taxon>Eukaryota</taxon>
        <taxon>Fungi</taxon>
        <taxon>Dikarya</taxon>
        <taxon>Ascomycota</taxon>
        <taxon>Pezizomycotina</taxon>
        <taxon>Dothideomycetes</taxon>
        <taxon>Dothideomycetidae</taxon>
        <taxon>Dothideales</taxon>
        <taxon>Saccotheciaceae</taxon>
        <taxon>Aureobasidium</taxon>
    </lineage>
</organism>
<name>A0A074X823_9PEZI</name>